<reference evidence="2 3" key="1">
    <citation type="journal article" date="2012" name="Science">
        <title>The Paleozoic origin of enzymatic lignin decomposition reconstructed from 31 fungal genomes.</title>
        <authorList>
            <person name="Floudas D."/>
            <person name="Binder M."/>
            <person name="Riley R."/>
            <person name="Barry K."/>
            <person name="Blanchette R.A."/>
            <person name="Henrissat B."/>
            <person name="Martinez A.T."/>
            <person name="Otillar R."/>
            <person name="Spatafora J.W."/>
            <person name="Yadav J.S."/>
            <person name="Aerts A."/>
            <person name="Benoit I."/>
            <person name="Boyd A."/>
            <person name="Carlson A."/>
            <person name="Copeland A."/>
            <person name="Coutinho P.M."/>
            <person name="de Vries R.P."/>
            <person name="Ferreira P."/>
            <person name="Findley K."/>
            <person name="Foster B."/>
            <person name="Gaskell J."/>
            <person name="Glotzer D."/>
            <person name="Gorecki P."/>
            <person name="Heitman J."/>
            <person name="Hesse C."/>
            <person name="Hori C."/>
            <person name="Igarashi K."/>
            <person name="Jurgens J.A."/>
            <person name="Kallen N."/>
            <person name="Kersten P."/>
            <person name="Kohler A."/>
            <person name="Kuees U."/>
            <person name="Kumar T.K.A."/>
            <person name="Kuo A."/>
            <person name="LaButti K."/>
            <person name="Larrondo L.F."/>
            <person name="Lindquist E."/>
            <person name="Ling A."/>
            <person name="Lombard V."/>
            <person name="Lucas S."/>
            <person name="Lundell T."/>
            <person name="Martin R."/>
            <person name="McLaughlin D.J."/>
            <person name="Morgenstern I."/>
            <person name="Morin E."/>
            <person name="Murat C."/>
            <person name="Nagy L.G."/>
            <person name="Nolan M."/>
            <person name="Ohm R.A."/>
            <person name="Patyshakuliyeva A."/>
            <person name="Rokas A."/>
            <person name="Ruiz-Duenas F.J."/>
            <person name="Sabat G."/>
            <person name="Salamov A."/>
            <person name="Samejima M."/>
            <person name="Schmutz J."/>
            <person name="Slot J.C."/>
            <person name="St John F."/>
            <person name="Stenlid J."/>
            <person name="Sun H."/>
            <person name="Sun S."/>
            <person name="Syed K."/>
            <person name="Tsang A."/>
            <person name="Wiebenga A."/>
            <person name="Young D."/>
            <person name="Pisabarro A."/>
            <person name="Eastwood D.C."/>
            <person name="Martin F."/>
            <person name="Cullen D."/>
            <person name="Grigoriev I.V."/>
            <person name="Hibbett D.S."/>
        </authorList>
    </citation>
    <scope>NUCLEOTIDE SEQUENCE</scope>
    <source>
        <strain evidence="3">FP-58527</strain>
    </source>
</reference>
<evidence type="ECO:0000313" key="3">
    <source>
        <dbReference type="Proteomes" id="UP000015241"/>
    </source>
</evidence>
<dbReference type="InParanoid" id="S8EHJ4"/>
<feature type="region of interest" description="Disordered" evidence="1">
    <location>
        <begin position="59"/>
        <end position="85"/>
    </location>
</feature>
<organism evidence="2 3">
    <name type="scientific">Fomitopsis schrenkii</name>
    <name type="common">Brown rot fungus</name>
    <dbReference type="NCBI Taxonomy" id="2126942"/>
    <lineage>
        <taxon>Eukaryota</taxon>
        <taxon>Fungi</taxon>
        <taxon>Dikarya</taxon>
        <taxon>Basidiomycota</taxon>
        <taxon>Agaricomycotina</taxon>
        <taxon>Agaricomycetes</taxon>
        <taxon>Polyporales</taxon>
        <taxon>Fomitopsis</taxon>
    </lineage>
</organism>
<dbReference type="eggNOG" id="ENOG502R15T">
    <property type="taxonomic scope" value="Eukaryota"/>
</dbReference>
<dbReference type="STRING" id="743788.S8EHJ4"/>
<gene>
    <name evidence="2" type="ORF">FOMPIDRAFT_1047447</name>
</gene>
<accession>S8EHJ4</accession>
<evidence type="ECO:0000313" key="2">
    <source>
        <dbReference type="EMBL" id="EPT02709.1"/>
    </source>
</evidence>
<evidence type="ECO:0000256" key="1">
    <source>
        <dbReference type="SAM" id="MobiDB-lite"/>
    </source>
</evidence>
<keyword evidence="3" id="KW-1185">Reference proteome</keyword>
<dbReference type="AlphaFoldDB" id="S8EHJ4"/>
<name>S8EHJ4_FOMSC</name>
<sequence length="442" mass="48554">MRRALRATPLPRTLHFTKNKDDGASETAAPGSRLSSVAPSAVRLRLASLAPENETLLEKVQSGGPPMPPPAPQRTSTTPNPRPTLYTLTRRPRAGWRDIAHSSFTSRNEGQCPRQAAAWENDPHDIALLRFPGHGAQDPGTEDQIAEAQLVLRNNWGVEVSLLDFIPAIPATPGELALNEGPYDIAVIGLTSDLIDMLDAEGWISAPSVTFRIEHLRALPPRFQGAFRHPRHFGNVSPEGIAARIRATLRDGGANEATIRHIISNDIADEGRWSHLDEDTVFEYIVSSVRARVIPYQVRGGASEPLVLIYIESPTADEEEWETFRTFVMSRTYGDDLTGHPTPFTGRLWCALCHSHDHPTGLCDLPTVAGWNGPNLDYYTLRGSAARQQDRRAGGKANGKRPDYGRDNGSNEHDKRRRDFDGRGRRGGGLSSRGSGGSSMRH</sequence>
<feature type="compositionally biased region" description="Basic and acidic residues" evidence="1">
    <location>
        <begin position="400"/>
        <end position="424"/>
    </location>
</feature>
<feature type="region of interest" description="Disordered" evidence="1">
    <location>
        <begin position="1"/>
        <end position="38"/>
    </location>
</feature>
<dbReference type="HOGENOM" id="CLU_619691_0_0_1"/>
<proteinExistence type="predicted"/>
<protein>
    <submittedName>
        <fullName evidence="2">Uncharacterized protein</fullName>
    </submittedName>
</protein>
<dbReference type="Proteomes" id="UP000015241">
    <property type="component" value="Unassembled WGS sequence"/>
</dbReference>
<dbReference type="EMBL" id="KE504133">
    <property type="protein sequence ID" value="EPT02709.1"/>
    <property type="molecule type" value="Genomic_DNA"/>
</dbReference>
<feature type="compositionally biased region" description="Gly residues" evidence="1">
    <location>
        <begin position="427"/>
        <end position="442"/>
    </location>
</feature>
<dbReference type="OrthoDB" id="2758679at2759"/>
<feature type="region of interest" description="Disordered" evidence="1">
    <location>
        <begin position="384"/>
        <end position="442"/>
    </location>
</feature>